<dbReference type="GO" id="GO:0003677">
    <property type="term" value="F:DNA binding"/>
    <property type="evidence" value="ECO:0007669"/>
    <property type="project" value="TreeGrafter"/>
</dbReference>
<dbReference type="AlphaFoldDB" id="A0A9N9IPI3"/>
<dbReference type="PANTHER" id="PTHR19303:SF74">
    <property type="entry name" value="POGO TRANSPOSABLE ELEMENT WITH KRAB DOMAIN"/>
    <property type="match status" value="1"/>
</dbReference>
<evidence type="ECO:0000256" key="1">
    <source>
        <dbReference type="SAM" id="MobiDB-lite"/>
    </source>
</evidence>
<feature type="compositionally biased region" description="Basic and acidic residues" evidence="1">
    <location>
        <begin position="448"/>
        <end position="467"/>
    </location>
</feature>
<sequence length="478" mass="53762">NYFSMLQVSYINRQNKISSALNELNNSANPKCPSINSVAKNFGLSEATLRHAAKNGGPSKHRNPSTILTKHKKNQLVGYCINMQWLGFGLTKSGINHCVMEIMDHNKRLHPFGDKGPGRDWWTRFMRDHPKLSFCIPQELSKAYVQRANATIIKDHFDKLKQIINENSLTVLQVWNIDETEFVLVPKLKKVFAKKGSHQVHKVAYKNSHEHISVVPTISAAGSCIPPLIIYKGSRTILSLLQGAPPGTPSGISFAKLKKEFGKQYDNYHNTTSKVVTKHTFAKLFGPAFIDTYISLAICNAFRATGIWPFNSKAISPDCLDPSLATECFDIMLSSDQPSQPTIIPSSDQYLQPIIVPLSSQSSQLVIISSSTTKEELKTYKSPRTSSLHSVLRYNFSCALQAETLDIPLEIRQESGPSPKKRKTFLFAQLLTNDESWQKLKEANEETEKKLEEAKQKKELAAQKKMEWQQNLEQKGKS</sequence>
<dbReference type="PANTHER" id="PTHR19303">
    <property type="entry name" value="TRANSPOSON"/>
    <property type="match status" value="1"/>
</dbReference>
<evidence type="ECO:0000313" key="2">
    <source>
        <dbReference type="EMBL" id="CAG8741633.1"/>
    </source>
</evidence>
<reference evidence="2" key="1">
    <citation type="submission" date="2021-06" db="EMBL/GenBank/DDBJ databases">
        <authorList>
            <person name="Kallberg Y."/>
            <person name="Tangrot J."/>
            <person name="Rosling A."/>
        </authorList>
    </citation>
    <scope>NUCLEOTIDE SEQUENCE</scope>
    <source>
        <strain evidence="2">FL966</strain>
    </source>
</reference>
<feature type="compositionally biased region" description="Polar residues" evidence="1">
    <location>
        <begin position="468"/>
        <end position="478"/>
    </location>
</feature>
<protein>
    <submittedName>
        <fullName evidence="2">6530_t:CDS:1</fullName>
    </submittedName>
</protein>
<name>A0A9N9IPI3_9GLOM</name>
<proteinExistence type="predicted"/>
<comment type="caution">
    <text evidence="2">The sequence shown here is derived from an EMBL/GenBank/DDBJ whole genome shotgun (WGS) entry which is preliminary data.</text>
</comment>
<dbReference type="Proteomes" id="UP000789759">
    <property type="component" value="Unassembled WGS sequence"/>
</dbReference>
<accession>A0A9N9IPI3</accession>
<dbReference type="InterPro" id="IPR050863">
    <property type="entry name" value="CenT-Element_Derived"/>
</dbReference>
<gene>
    <name evidence="2" type="ORF">CPELLU_LOCUS14123</name>
</gene>
<feature type="region of interest" description="Disordered" evidence="1">
    <location>
        <begin position="448"/>
        <end position="478"/>
    </location>
</feature>
<organism evidence="2 3">
    <name type="scientific">Cetraspora pellucida</name>
    <dbReference type="NCBI Taxonomy" id="1433469"/>
    <lineage>
        <taxon>Eukaryota</taxon>
        <taxon>Fungi</taxon>
        <taxon>Fungi incertae sedis</taxon>
        <taxon>Mucoromycota</taxon>
        <taxon>Glomeromycotina</taxon>
        <taxon>Glomeromycetes</taxon>
        <taxon>Diversisporales</taxon>
        <taxon>Gigasporaceae</taxon>
        <taxon>Cetraspora</taxon>
    </lineage>
</organism>
<keyword evidence="3" id="KW-1185">Reference proteome</keyword>
<feature type="non-terminal residue" evidence="2">
    <location>
        <position position="478"/>
    </location>
</feature>
<dbReference type="OrthoDB" id="7693963at2759"/>
<evidence type="ECO:0000313" key="3">
    <source>
        <dbReference type="Proteomes" id="UP000789759"/>
    </source>
</evidence>
<dbReference type="GO" id="GO:0005634">
    <property type="term" value="C:nucleus"/>
    <property type="evidence" value="ECO:0007669"/>
    <property type="project" value="TreeGrafter"/>
</dbReference>
<dbReference type="EMBL" id="CAJVQA010016197">
    <property type="protein sequence ID" value="CAG8741633.1"/>
    <property type="molecule type" value="Genomic_DNA"/>
</dbReference>